<evidence type="ECO:0000313" key="1">
    <source>
        <dbReference type="EMBL" id="GFQ81340.1"/>
    </source>
</evidence>
<proteinExistence type="predicted"/>
<accession>A0A8X6FI89</accession>
<sequence length="106" mass="11783">MFTLLSSVVLNKKLQKASLGPHWTNPNLRPNPCSNTLTHPYSINQQPNGLKAVQTWVDWVAMGKSLSYTTCSNHAMPIILLLNARKVCELLSLDVLGIEDPVQKTK</sequence>
<dbReference type="AlphaFoldDB" id="A0A8X6FI89"/>
<dbReference type="Proteomes" id="UP000887116">
    <property type="component" value="Unassembled WGS sequence"/>
</dbReference>
<dbReference type="EMBL" id="BMAO01022348">
    <property type="protein sequence ID" value="GFQ81340.1"/>
    <property type="molecule type" value="Genomic_DNA"/>
</dbReference>
<reference evidence="1" key="1">
    <citation type="submission" date="2020-07" db="EMBL/GenBank/DDBJ databases">
        <title>Multicomponent nature underlies the extraordinary mechanical properties of spider dragline silk.</title>
        <authorList>
            <person name="Kono N."/>
            <person name="Nakamura H."/>
            <person name="Mori M."/>
            <person name="Yoshida Y."/>
            <person name="Ohtoshi R."/>
            <person name="Malay A.D."/>
            <person name="Moran D.A.P."/>
            <person name="Tomita M."/>
            <person name="Numata K."/>
            <person name="Arakawa K."/>
        </authorList>
    </citation>
    <scope>NUCLEOTIDE SEQUENCE</scope>
</reference>
<protein>
    <submittedName>
        <fullName evidence="1">Uncharacterized protein</fullName>
    </submittedName>
</protein>
<organism evidence="1 2">
    <name type="scientific">Trichonephila clavata</name>
    <name type="common">Joro spider</name>
    <name type="synonym">Nephila clavata</name>
    <dbReference type="NCBI Taxonomy" id="2740835"/>
    <lineage>
        <taxon>Eukaryota</taxon>
        <taxon>Metazoa</taxon>
        <taxon>Ecdysozoa</taxon>
        <taxon>Arthropoda</taxon>
        <taxon>Chelicerata</taxon>
        <taxon>Arachnida</taxon>
        <taxon>Araneae</taxon>
        <taxon>Araneomorphae</taxon>
        <taxon>Entelegynae</taxon>
        <taxon>Araneoidea</taxon>
        <taxon>Nephilidae</taxon>
        <taxon>Trichonephila</taxon>
    </lineage>
</organism>
<gene>
    <name evidence="1" type="ORF">TNCT_115751</name>
</gene>
<name>A0A8X6FI89_TRICU</name>
<comment type="caution">
    <text evidence="1">The sequence shown here is derived from an EMBL/GenBank/DDBJ whole genome shotgun (WGS) entry which is preliminary data.</text>
</comment>
<evidence type="ECO:0000313" key="2">
    <source>
        <dbReference type="Proteomes" id="UP000887116"/>
    </source>
</evidence>
<dbReference type="OrthoDB" id="7401310at2759"/>
<keyword evidence="2" id="KW-1185">Reference proteome</keyword>